<gene>
    <name evidence="2" type="ORF">F4562_003383</name>
</gene>
<keyword evidence="3" id="KW-1185">Reference proteome</keyword>
<reference evidence="2 3" key="1">
    <citation type="submission" date="2020-08" db="EMBL/GenBank/DDBJ databases">
        <title>Sequencing the genomes of 1000 actinobacteria strains.</title>
        <authorList>
            <person name="Klenk H.-P."/>
        </authorList>
    </citation>
    <scope>NUCLEOTIDE SEQUENCE [LARGE SCALE GENOMIC DNA]</scope>
    <source>
        <strain evidence="2 3">DSM 46887</strain>
    </source>
</reference>
<sequence>MTPLKALLVLVAILIGIIVAQFAGFSARLSGAESHTAITRGGVAFAGAVTLILLIVGSLGLL</sequence>
<dbReference type="AlphaFoldDB" id="A0A7W9IGV2"/>
<comment type="caution">
    <text evidence="2">The sequence shown here is derived from an EMBL/GenBank/DDBJ whole genome shotgun (WGS) entry which is preliminary data.</text>
</comment>
<keyword evidence="1" id="KW-0812">Transmembrane</keyword>
<proteinExistence type="predicted"/>
<accession>A0A7W9IGV2</accession>
<keyword evidence="1" id="KW-1133">Transmembrane helix</keyword>
<feature type="transmembrane region" description="Helical" evidence="1">
    <location>
        <begin position="41"/>
        <end position="61"/>
    </location>
</feature>
<evidence type="ECO:0000313" key="3">
    <source>
        <dbReference type="Proteomes" id="UP000540685"/>
    </source>
</evidence>
<protein>
    <submittedName>
        <fullName evidence="2">Uncharacterized protein</fullName>
    </submittedName>
</protein>
<dbReference type="EMBL" id="JACHMP010000001">
    <property type="protein sequence ID" value="MBB5820321.1"/>
    <property type="molecule type" value="Genomic_DNA"/>
</dbReference>
<dbReference type="RefSeq" id="WP_184547532.1">
    <property type="nucleotide sequence ID" value="NZ_JACHMP010000001.1"/>
</dbReference>
<evidence type="ECO:0000256" key="1">
    <source>
        <dbReference type="SAM" id="Phobius"/>
    </source>
</evidence>
<evidence type="ECO:0000313" key="2">
    <source>
        <dbReference type="EMBL" id="MBB5820321.1"/>
    </source>
</evidence>
<name>A0A7W9IGV2_9ACTN</name>
<organism evidence="2 3">
    <name type="scientific">Streptosporangium becharense</name>
    <dbReference type="NCBI Taxonomy" id="1816182"/>
    <lineage>
        <taxon>Bacteria</taxon>
        <taxon>Bacillati</taxon>
        <taxon>Actinomycetota</taxon>
        <taxon>Actinomycetes</taxon>
        <taxon>Streptosporangiales</taxon>
        <taxon>Streptosporangiaceae</taxon>
        <taxon>Streptosporangium</taxon>
    </lineage>
</organism>
<keyword evidence="1" id="KW-0472">Membrane</keyword>
<dbReference type="Proteomes" id="UP000540685">
    <property type="component" value="Unassembled WGS sequence"/>
</dbReference>